<dbReference type="PROSITE" id="PS50122">
    <property type="entry name" value="CHEB"/>
    <property type="match status" value="1"/>
</dbReference>
<keyword evidence="4" id="KW-0145">Chemotaxis</keyword>
<dbReference type="InterPro" id="IPR035909">
    <property type="entry name" value="CheB_C"/>
</dbReference>
<feature type="domain" description="CheB-type methylesterase" evidence="5">
    <location>
        <begin position="5"/>
        <end position="190"/>
    </location>
</feature>
<dbReference type="InterPro" id="IPR011247">
    <property type="entry name" value="Chemotax_prot-Glu_Me-esterase"/>
</dbReference>
<dbReference type="PANTHER" id="PTHR42872:SF6">
    <property type="entry name" value="PROTEIN-GLUTAMATE METHYLESTERASE_PROTEIN-GLUTAMINE GLUTAMINASE"/>
    <property type="match status" value="1"/>
</dbReference>
<dbReference type="CDD" id="cd16433">
    <property type="entry name" value="CheB"/>
    <property type="match status" value="1"/>
</dbReference>
<evidence type="ECO:0000256" key="3">
    <source>
        <dbReference type="ARBA" id="ARBA00048267"/>
    </source>
</evidence>
<evidence type="ECO:0000259" key="5">
    <source>
        <dbReference type="PROSITE" id="PS50122"/>
    </source>
</evidence>
<evidence type="ECO:0000256" key="1">
    <source>
        <dbReference type="ARBA" id="ARBA00022801"/>
    </source>
</evidence>
<dbReference type="EC" id="3.1.1.61" evidence="2"/>
<sequence length="349" mass="38904">MWNVTGRSHKIIVIGTSAGGMQALERLLAHLPADLPAAIFIVQHLSLDSSAPFLVQRLGQRAALACKVAVDKEGIKPGTIYLAPPDRHLLLKEEEMLVVRGPRENQFRPSIDPLLRSAAAYYGPHAIGVILTGFLSDGVAGMEAIKRSGGKTVVQDPEDAEFAPLPQNVIRQVETDHVVALDEMAELLVTLCHEPNQKAANVPGDIWQEVQITERIMTNSAMNDIEELNKIGERVPYSCPECGGSLWELTQPGTLKRYRCHTGHAYTQDSLLLSMTSHLEETLWVAMRTLEERRNILLHMSQSDTEKGSRRWAELQEGRAEEMKVHIERLRELLARIALNDQEHIEKAS</sequence>
<dbReference type="InterPro" id="IPR000673">
    <property type="entry name" value="Sig_transdc_resp-reg_Me-estase"/>
</dbReference>
<evidence type="ECO:0000313" key="7">
    <source>
        <dbReference type="Proteomes" id="UP001500552"/>
    </source>
</evidence>
<dbReference type="Gene3D" id="3.40.50.180">
    <property type="entry name" value="Methylesterase CheB, C-terminal domain"/>
    <property type="match status" value="1"/>
</dbReference>
<feature type="active site" evidence="4">
    <location>
        <position position="44"/>
    </location>
</feature>
<dbReference type="EMBL" id="BAABHC010000002">
    <property type="protein sequence ID" value="GAA4424896.1"/>
    <property type="molecule type" value="Genomic_DNA"/>
</dbReference>
<reference evidence="7" key="1">
    <citation type="journal article" date="2019" name="Int. J. Syst. Evol. Microbiol.">
        <title>The Global Catalogue of Microorganisms (GCM) 10K type strain sequencing project: providing services to taxonomists for standard genome sequencing and annotation.</title>
        <authorList>
            <consortium name="The Broad Institute Genomics Platform"/>
            <consortium name="The Broad Institute Genome Sequencing Center for Infectious Disease"/>
            <person name="Wu L."/>
            <person name="Ma J."/>
        </authorList>
    </citation>
    <scope>NUCLEOTIDE SEQUENCE [LARGE SCALE GENOMIC DNA]</scope>
    <source>
        <strain evidence="7">JCM 17926</strain>
    </source>
</reference>
<dbReference type="SUPFAM" id="SSF52738">
    <property type="entry name" value="Methylesterase CheB, C-terminal domain"/>
    <property type="match status" value="1"/>
</dbReference>
<accession>A0ABP8L8I4</accession>
<comment type="caution">
    <text evidence="6">The sequence shown here is derived from an EMBL/GenBank/DDBJ whole genome shotgun (WGS) entry which is preliminary data.</text>
</comment>
<keyword evidence="7" id="KW-1185">Reference proteome</keyword>
<evidence type="ECO:0000256" key="2">
    <source>
        <dbReference type="ARBA" id="ARBA00039140"/>
    </source>
</evidence>
<dbReference type="PIRSF" id="PIRSF036461">
    <property type="entry name" value="Chmtx_methlestr"/>
    <property type="match status" value="1"/>
</dbReference>
<feature type="active site" evidence="4">
    <location>
        <position position="137"/>
    </location>
</feature>
<evidence type="ECO:0000313" key="6">
    <source>
        <dbReference type="EMBL" id="GAA4424896.1"/>
    </source>
</evidence>
<protein>
    <recommendedName>
        <fullName evidence="2">protein-glutamate methylesterase</fullName>
        <ecNumber evidence="2">3.1.1.61</ecNumber>
    </recommendedName>
</protein>
<keyword evidence="1 4" id="KW-0378">Hydrolase</keyword>
<dbReference type="Pfam" id="PF01339">
    <property type="entry name" value="CheB_methylest"/>
    <property type="match status" value="1"/>
</dbReference>
<evidence type="ECO:0000256" key="4">
    <source>
        <dbReference type="PROSITE-ProRule" id="PRU00050"/>
    </source>
</evidence>
<dbReference type="Proteomes" id="UP001500552">
    <property type="component" value="Unassembled WGS sequence"/>
</dbReference>
<feature type="active site" evidence="4">
    <location>
        <position position="17"/>
    </location>
</feature>
<comment type="catalytic activity">
    <reaction evidence="3">
        <text>[protein]-L-glutamate 5-O-methyl ester + H2O = L-glutamyl-[protein] + methanol + H(+)</text>
        <dbReference type="Rhea" id="RHEA:23236"/>
        <dbReference type="Rhea" id="RHEA-COMP:10208"/>
        <dbReference type="Rhea" id="RHEA-COMP:10311"/>
        <dbReference type="ChEBI" id="CHEBI:15377"/>
        <dbReference type="ChEBI" id="CHEBI:15378"/>
        <dbReference type="ChEBI" id="CHEBI:17790"/>
        <dbReference type="ChEBI" id="CHEBI:29973"/>
        <dbReference type="ChEBI" id="CHEBI:82795"/>
        <dbReference type="EC" id="3.1.1.61"/>
    </reaction>
</comment>
<gene>
    <name evidence="6" type="ORF">GCM10023188_05240</name>
</gene>
<organism evidence="6 7">
    <name type="scientific">Pontibacter saemangeumensis</name>
    <dbReference type="NCBI Taxonomy" id="1084525"/>
    <lineage>
        <taxon>Bacteria</taxon>
        <taxon>Pseudomonadati</taxon>
        <taxon>Bacteroidota</taxon>
        <taxon>Cytophagia</taxon>
        <taxon>Cytophagales</taxon>
        <taxon>Hymenobacteraceae</taxon>
        <taxon>Pontibacter</taxon>
    </lineage>
</organism>
<proteinExistence type="predicted"/>
<dbReference type="RefSeq" id="WP_345156595.1">
    <property type="nucleotide sequence ID" value="NZ_BAABHC010000002.1"/>
</dbReference>
<dbReference type="PANTHER" id="PTHR42872">
    <property type="entry name" value="PROTEIN-GLUTAMATE METHYLESTERASE/PROTEIN-GLUTAMINE GLUTAMINASE"/>
    <property type="match status" value="1"/>
</dbReference>
<name>A0ABP8L8I4_9BACT</name>